<evidence type="ECO:0000313" key="2">
    <source>
        <dbReference type="EMBL" id="MCQ8240525.1"/>
    </source>
</evidence>
<proteinExistence type="inferred from homology"/>
<dbReference type="Pfam" id="PF03864">
    <property type="entry name" value="Phage_cap_E"/>
    <property type="match status" value="1"/>
</dbReference>
<dbReference type="Proteomes" id="UP001524547">
    <property type="component" value="Unassembled WGS sequence"/>
</dbReference>
<keyword evidence="3" id="KW-1185">Reference proteome</keyword>
<name>A0ABT1VYR5_9PROT</name>
<dbReference type="Gene3D" id="3.30.1930.10">
    <property type="entry name" value="capsid protein of prophage domain"/>
    <property type="match status" value="1"/>
</dbReference>
<dbReference type="EMBL" id="JAMZEJ010000004">
    <property type="protein sequence ID" value="MCQ8240525.1"/>
    <property type="molecule type" value="Genomic_DNA"/>
</dbReference>
<comment type="caution">
    <text evidence="2">The sequence shown here is derived from an EMBL/GenBank/DDBJ whole genome shotgun (WGS) entry which is preliminary data.</text>
</comment>
<reference evidence="2 3" key="1">
    <citation type="submission" date="2022-06" db="EMBL/GenBank/DDBJ databases">
        <title>Rhizosaccharibacter gen. nov. sp. nov. KSS12, endophytic bacteria isolated from sugarcane.</title>
        <authorList>
            <person name="Pitiwittayakul N."/>
        </authorList>
    </citation>
    <scope>NUCLEOTIDE SEQUENCE [LARGE SCALE GENOMIC DNA]</scope>
    <source>
        <strain evidence="2 3">KSS12</strain>
    </source>
</reference>
<dbReference type="HAMAP" id="MF_04133">
    <property type="entry name" value="CAPSID_LAMBDA"/>
    <property type="match status" value="1"/>
</dbReference>
<protein>
    <submittedName>
        <fullName evidence="2">Major capsid protein</fullName>
    </submittedName>
</protein>
<dbReference type="Gene3D" id="3.15.30.10">
    <property type="entry name" value="putative capsid protein of prophage domain like"/>
    <property type="match status" value="1"/>
</dbReference>
<organism evidence="2 3">
    <name type="scientific">Rhizosaccharibacter radicis</name>
    <dbReference type="NCBI Taxonomy" id="2782605"/>
    <lineage>
        <taxon>Bacteria</taxon>
        <taxon>Pseudomonadati</taxon>
        <taxon>Pseudomonadota</taxon>
        <taxon>Alphaproteobacteria</taxon>
        <taxon>Acetobacterales</taxon>
        <taxon>Acetobacteraceae</taxon>
        <taxon>Rhizosaccharibacter</taxon>
    </lineage>
</organism>
<sequence>MAIQTPNLAYDTIGLIAVVPNLKKSSRFLLDKFFPAEQMSDTEFVAIDVDVGKRRMAPFVSPLVEGKLVEQRRMATNTFKPAYIKDKRAPDLRKPVRRMIGERIGGELTGEARQMANLNAELEDQIDILTRRLEWMAAQVLTTGTVVVAGDGFPTQLVDFGRDPSLTTALSGSAQWLAGNVVTSSGVPGPATPSANIEAWQHYVLKKSGGRVTDIVFTTSAWSAFLLDPLVKGAIYYPKLGDSGNMINPGAQIAPGAVYKGRWGQYDLWLYNEWAVDENDVEKPLIPDGMVVLSGSDMMGVRAFAQIIDPKFNYEAMPFAPKTWINEDPAQQFLMMQSAPLVIPGRVNAAMAIQVCPPAFG</sequence>
<evidence type="ECO:0000313" key="3">
    <source>
        <dbReference type="Proteomes" id="UP001524547"/>
    </source>
</evidence>
<dbReference type="RefSeq" id="WP_422919274.1">
    <property type="nucleotide sequence ID" value="NZ_JAMZEJ010000004.1"/>
</dbReference>
<feature type="coiled-coil region" evidence="1">
    <location>
        <begin position="112"/>
        <end position="139"/>
    </location>
</feature>
<evidence type="ECO:0000256" key="1">
    <source>
        <dbReference type="SAM" id="Coils"/>
    </source>
</evidence>
<keyword evidence="1" id="KW-0175">Coiled coil</keyword>
<gene>
    <name evidence="2" type="ORF">NFI88_06660</name>
</gene>
<accession>A0ABT1VYR5</accession>
<dbReference type="InterPro" id="IPR005564">
    <property type="entry name" value="Major_capsid_GpE"/>
</dbReference>